<reference evidence="1 2" key="1">
    <citation type="submission" date="2016-09" db="EMBL/GenBank/DDBJ databases">
        <title>Xenorhabdus thuongxuanensis sp. nov. and Xenorhabdus eapokensis sp. nov., isolated from Steinernema species.</title>
        <authorList>
            <person name="Kaempfer P."/>
            <person name="Tobias N.J."/>
            <person name="Phan Ke L."/>
            <person name="Bode H.B."/>
            <person name="Glaeser S.P."/>
        </authorList>
    </citation>
    <scope>NUCLEOTIDE SEQUENCE [LARGE SCALE GENOMIC DNA]</scope>
    <source>
        <strain evidence="1 2">30TX1</strain>
    </source>
</reference>
<evidence type="ECO:0000313" key="1">
    <source>
        <dbReference type="EMBL" id="OKP08195.1"/>
    </source>
</evidence>
<name>A0A1Q5U6U0_9GAMM</name>
<protein>
    <recommendedName>
        <fullName evidence="3">Glycosyl transferase</fullName>
    </recommendedName>
</protein>
<dbReference type="RefSeq" id="WP_074019073.1">
    <property type="nucleotide sequence ID" value="NZ_CAWMWP010000065.1"/>
</dbReference>
<proteinExistence type="predicted"/>
<dbReference type="EMBL" id="MKGR01000004">
    <property type="protein sequence ID" value="OKP08195.1"/>
    <property type="molecule type" value="Genomic_DNA"/>
</dbReference>
<accession>A0A1Q5U6U0</accession>
<gene>
    <name evidence="1" type="ORF">Xentx_00894</name>
</gene>
<dbReference type="Gene3D" id="3.30.470.20">
    <property type="entry name" value="ATP-grasp fold, B domain"/>
    <property type="match status" value="1"/>
</dbReference>
<evidence type="ECO:0000313" key="2">
    <source>
        <dbReference type="Proteomes" id="UP000186277"/>
    </source>
</evidence>
<dbReference type="InterPro" id="IPR029465">
    <property type="entry name" value="ATPgrasp_TupA"/>
</dbReference>
<keyword evidence="2" id="KW-1185">Reference proteome</keyword>
<comment type="caution">
    <text evidence="1">The sequence shown here is derived from an EMBL/GenBank/DDBJ whole genome shotgun (WGS) entry which is preliminary data.</text>
</comment>
<organism evidence="1 2">
    <name type="scientific">Xenorhabdus thuongxuanensis</name>
    <dbReference type="NCBI Taxonomy" id="1873484"/>
    <lineage>
        <taxon>Bacteria</taxon>
        <taxon>Pseudomonadati</taxon>
        <taxon>Pseudomonadota</taxon>
        <taxon>Gammaproteobacteria</taxon>
        <taxon>Enterobacterales</taxon>
        <taxon>Morganellaceae</taxon>
        <taxon>Xenorhabdus</taxon>
    </lineage>
</organism>
<dbReference type="Proteomes" id="UP000186277">
    <property type="component" value="Unassembled WGS sequence"/>
</dbReference>
<dbReference type="Pfam" id="PF14305">
    <property type="entry name" value="ATPgrasp_TupA"/>
    <property type="match status" value="1"/>
</dbReference>
<evidence type="ECO:0008006" key="3">
    <source>
        <dbReference type="Google" id="ProtNLM"/>
    </source>
</evidence>
<sequence length="293" mass="34883">MKHLKRFVFTILCHISPKLATQILFYKRLRKKINFNFPETFNEKLQWLKLNKYDNNKLVTTCADKYAVREYIQNLGLDHLLNEIYYTWDNENEIAWEKLPQKFVLKCNHGAGYNIICNNKDSLDIQQAKEKIKKWMKENYWINTVELCYKKINKKIICEKFIETESGALPYDYKVFCFNGIPKFVMVCTERETKKPKYYFMTKDWEILPYGLDYQKFKSTLKIPKPQGFEKLFDYAKTLSEPFPFVRVDFYLDNGNVIFGELTFTPAAGYDAELNNPENPYADLEIGKLLNLK</sequence>
<dbReference type="AlphaFoldDB" id="A0A1Q5U6U0"/>
<dbReference type="OrthoDB" id="9791827at2"/>